<dbReference type="EMBL" id="JAGFBR010000012">
    <property type="protein sequence ID" value="KAH0457466.1"/>
    <property type="molecule type" value="Genomic_DNA"/>
</dbReference>
<evidence type="ECO:0000256" key="1">
    <source>
        <dbReference type="SAM" id="MobiDB-lite"/>
    </source>
</evidence>
<dbReference type="AlphaFoldDB" id="A0AAV7GLR9"/>
<evidence type="ECO:0000313" key="3">
    <source>
        <dbReference type="Proteomes" id="UP000775213"/>
    </source>
</evidence>
<protein>
    <submittedName>
        <fullName evidence="2">Uncharacterized protein</fullName>
    </submittedName>
</protein>
<organism evidence="2 3">
    <name type="scientific">Dendrobium chrysotoxum</name>
    <name type="common">Orchid</name>
    <dbReference type="NCBI Taxonomy" id="161865"/>
    <lineage>
        <taxon>Eukaryota</taxon>
        <taxon>Viridiplantae</taxon>
        <taxon>Streptophyta</taxon>
        <taxon>Embryophyta</taxon>
        <taxon>Tracheophyta</taxon>
        <taxon>Spermatophyta</taxon>
        <taxon>Magnoliopsida</taxon>
        <taxon>Liliopsida</taxon>
        <taxon>Asparagales</taxon>
        <taxon>Orchidaceae</taxon>
        <taxon>Epidendroideae</taxon>
        <taxon>Malaxideae</taxon>
        <taxon>Dendrobiinae</taxon>
        <taxon>Dendrobium</taxon>
    </lineage>
</organism>
<gene>
    <name evidence="2" type="ORF">IEQ34_012781</name>
</gene>
<feature type="region of interest" description="Disordered" evidence="1">
    <location>
        <begin position="82"/>
        <end position="110"/>
    </location>
</feature>
<accession>A0AAV7GLR9</accession>
<comment type="caution">
    <text evidence="2">The sequence shown here is derived from an EMBL/GenBank/DDBJ whole genome shotgun (WGS) entry which is preliminary data.</text>
</comment>
<reference evidence="2 3" key="1">
    <citation type="journal article" date="2021" name="Hortic Res">
        <title>Chromosome-scale assembly of the Dendrobium chrysotoxum genome enhances the understanding of orchid evolution.</title>
        <authorList>
            <person name="Zhang Y."/>
            <person name="Zhang G.Q."/>
            <person name="Zhang D."/>
            <person name="Liu X.D."/>
            <person name="Xu X.Y."/>
            <person name="Sun W.H."/>
            <person name="Yu X."/>
            <person name="Zhu X."/>
            <person name="Wang Z.W."/>
            <person name="Zhao X."/>
            <person name="Zhong W.Y."/>
            <person name="Chen H."/>
            <person name="Yin W.L."/>
            <person name="Huang T."/>
            <person name="Niu S.C."/>
            <person name="Liu Z.J."/>
        </authorList>
    </citation>
    <scope>NUCLEOTIDE SEQUENCE [LARGE SCALE GENOMIC DNA]</scope>
    <source>
        <strain evidence="2">Lindl</strain>
    </source>
</reference>
<evidence type="ECO:0000313" key="2">
    <source>
        <dbReference type="EMBL" id="KAH0457466.1"/>
    </source>
</evidence>
<proteinExistence type="predicted"/>
<name>A0AAV7GLR9_DENCH</name>
<keyword evidence="3" id="KW-1185">Reference proteome</keyword>
<sequence>MKKGLVKIGKRALQINPNVKRLKDDVKKLDKISTDVVQNNTYGDIVLDVVKKEFKDHVGEMKNLRNALKAKHDNSFDGDWMYPGSEEKQEDLPGEVSPVTTAETEVVLEN</sequence>
<dbReference type="Proteomes" id="UP000775213">
    <property type="component" value="Unassembled WGS sequence"/>
</dbReference>